<evidence type="ECO:0000259" key="1">
    <source>
        <dbReference type="Pfam" id="PF00535"/>
    </source>
</evidence>
<evidence type="ECO:0000313" key="2">
    <source>
        <dbReference type="EMBL" id="GAA0817689.1"/>
    </source>
</evidence>
<sequence length="247" mass="28454">MSYCFIIPNYNHIHNFSSFINKLIQYKLPIIVINDGSDTNTELALRTLATEQPSITLLHHQRNLGKGAAVQTGLSYAYQQGFSHALQVDADGQHDLNDIDTFINLSKASPLTLISGTPMYDESIPKHRYFARYITHVWVYIETLSLQVKDSMCGFRVYPLAAYNILSDKVALGNRMDFDTEVLVRLYWQNCPITFVPTKVIYPEDGSSHFRPLEDNIRISWMHTRLFFGMLIRSPALLYKNIKRWLS</sequence>
<dbReference type="InterPro" id="IPR029044">
    <property type="entry name" value="Nucleotide-diphossugar_trans"/>
</dbReference>
<dbReference type="InterPro" id="IPR001173">
    <property type="entry name" value="Glyco_trans_2-like"/>
</dbReference>
<dbReference type="SUPFAM" id="SSF53448">
    <property type="entry name" value="Nucleotide-diphospho-sugar transferases"/>
    <property type="match status" value="1"/>
</dbReference>
<feature type="domain" description="Glycosyltransferase 2-like" evidence="1">
    <location>
        <begin position="5"/>
        <end position="137"/>
    </location>
</feature>
<organism evidence="2 3">
    <name type="scientific">Colwellia asteriadis</name>
    <dbReference type="NCBI Taxonomy" id="517723"/>
    <lineage>
        <taxon>Bacteria</taxon>
        <taxon>Pseudomonadati</taxon>
        <taxon>Pseudomonadota</taxon>
        <taxon>Gammaproteobacteria</taxon>
        <taxon>Alteromonadales</taxon>
        <taxon>Colwelliaceae</taxon>
        <taxon>Colwellia</taxon>
    </lineage>
</organism>
<accession>A0ABN1L774</accession>
<gene>
    <name evidence="2" type="ORF">GCM10009111_19260</name>
</gene>
<keyword evidence="3" id="KW-1185">Reference proteome</keyword>
<dbReference type="Pfam" id="PF00535">
    <property type="entry name" value="Glycos_transf_2"/>
    <property type="match status" value="1"/>
</dbReference>
<protein>
    <recommendedName>
        <fullName evidence="1">Glycosyltransferase 2-like domain-containing protein</fullName>
    </recommendedName>
</protein>
<proteinExistence type="predicted"/>
<reference evidence="2 3" key="1">
    <citation type="journal article" date="2019" name="Int. J. Syst. Evol. Microbiol.">
        <title>The Global Catalogue of Microorganisms (GCM) 10K type strain sequencing project: providing services to taxonomists for standard genome sequencing and annotation.</title>
        <authorList>
            <consortium name="The Broad Institute Genomics Platform"/>
            <consortium name="The Broad Institute Genome Sequencing Center for Infectious Disease"/>
            <person name="Wu L."/>
            <person name="Ma J."/>
        </authorList>
    </citation>
    <scope>NUCLEOTIDE SEQUENCE [LARGE SCALE GENOMIC DNA]</scope>
    <source>
        <strain evidence="2 3">JCM 15608</strain>
    </source>
</reference>
<name>A0ABN1L774_9GAMM</name>
<dbReference type="Proteomes" id="UP001500021">
    <property type="component" value="Unassembled WGS sequence"/>
</dbReference>
<dbReference type="RefSeq" id="WP_343817262.1">
    <property type="nucleotide sequence ID" value="NZ_BAAAFA010000006.1"/>
</dbReference>
<evidence type="ECO:0000313" key="3">
    <source>
        <dbReference type="Proteomes" id="UP001500021"/>
    </source>
</evidence>
<dbReference type="EMBL" id="BAAAFA010000006">
    <property type="protein sequence ID" value="GAA0817689.1"/>
    <property type="molecule type" value="Genomic_DNA"/>
</dbReference>
<dbReference type="PANTHER" id="PTHR10859">
    <property type="entry name" value="GLYCOSYL TRANSFERASE"/>
    <property type="match status" value="1"/>
</dbReference>
<comment type="caution">
    <text evidence="2">The sequence shown here is derived from an EMBL/GenBank/DDBJ whole genome shotgun (WGS) entry which is preliminary data.</text>
</comment>
<dbReference type="CDD" id="cd04179">
    <property type="entry name" value="DPM_DPG-synthase_like"/>
    <property type="match status" value="1"/>
</dbReference>
<dbReference type="PANTHER" id="PTHR10859:SF91">
    <property type="entry name" value="DOLICHYL-PHOSPHATE BETA-GLUCOSYLTRANSFERASE"/>
    <property type="match status" value="1"/>
</dbReference>
<dbReference type="Gene3D" id="3.90.550.10">
    <property type="entry name" value="Spore Coat Polysaccharide Biosynthesis Protein SpsA, Chain A"/>
    <property type="match status" value="1"/>
</dbReference>